<proteinExistence type="predicted"/>
<dbReference type="Proteomes" id="UP000029453">
    <property type="component" value="Unassembled WGS sequence"/>
</dbReference>
<dbReference type="AlphaFoldDB" id="M9LG28"/>
<keyword evidence="1" id="KW-0648">Protein biosynthesis</keyword>
<dbReference type="GO" id="GO:0003746">
    <property type="term" value="F:translation elongation factor activity"/>
    <property type="evidence" value="ECO:0007669"/>
    <property type="project" value="UniProtKB-KW"/>
</dbReference>
<keyword evidence="2" id="KW-1185">Reference proteome</keyword>
<accession>M9LG28</accession>
<organism evidence="1 2">
    <name type="scientific">Paenibacillus popilliae ATCC 14706</name>
    <dbReference type="NCBI Taxonomy" id="1212764"/>
    <lineage>
        <taxon>Bacteria</taxon>
        <taxon>Bacillati</taxon>
        <taxon>Bacillota</taxon>
        <taxon>Bacilli</taxon>
        <taxon>Bacillales</taxon>
        <taxon>Paenibacillaceae</taxon>
        <taxon>Paenibacillus</taxon>
    </lineage>
</organism>
<name>M9LG28_PAEPP</name>
<sequence>MTETVNESMNLTDTIELINRYQEIFSRQVKQAYQLGELDEAAYRKFMSESCLLEDIDEINGHFYDMFGQLVDYLQDRLSERIIKEAEFIENIGKDNPKYKEAMQKYDVLCNQLRASVERGRERENNE</sequence>
<comment type="caution">
    <text evidence="1">The sequence shown here is derived from an EMBL/GenBank/DDBJ whole genome shotgun (WGS) entry which is preliminary data.</text>
</comment>
<gene>
    <name evidence="1" type="ORF">PPOP_0765</name>
</gene>
<evidence type="ECO:0000313" key="2">
    <source>
        <dbReference type="Proteomes" id="UP000029453"/>
    </source>
</evidence>
<reference evidence="1 2" key="1">
    <citation type="submission" date="2012-10" db="EMBL/GenBank/DDBJ databases">
        <title>Draft Genome Sequence of Paenibacillus popilliae ATCC 14706T.</title>
        <authorList>
            <person name="Iiyama K."/>
            <person name="Mori K."/>
            <person name="Mon H."/>
            <person name="Chieda Y."/>
            <person name="Lee J.M."/>
            <person name="Kusakabe T."/>
            <person name="Tashiro K."/>
            <person name="Asano S."/>
            <person name="Yasunaga-Aoki C."/>
            <person name="Shimizu S."/>
        </authorList>
    </citation>
    <scope>NUCLEOTIDE SEQUENCE [LARGE SCALE GENOMIC DNA]</scope>
    <source>
        <strain evidence="1 2">ATCC 14706</strain>
    </source>
</reference>
<keyword evidence="1" id="KW-0251">Elongation factor</keyword>
<protein>
    <submittedName>
        <fullName evidence="1">Translation elongation factor Ts</fullName>
    </submittedName>
</protein>
<evidence type="ECO:0000313" key="1">
    <source>
        <dbReference type="EMBL" id="GAC41415.1"/>
    </source>
</evidence>
<dbReference type="EMBL" id="BALG01000030">
    <property type="protein sequence ID" value="GAC41415.1"/>
    <property type="molecule type" value="Genomic_DNA"/>
</dbReference>